<gene>
    <name evidence="1" type="ORF">SCLCIDRAFT_1218627</name>
</gene>
<protein>
    <submittedName>
        <fullName evidence="1">Uncharacterized protein</fullName>
    </submittedName>
</protein>
<dbReference type="Proteomes" id="UP000053989">
    <property type="component" value="Unassembled WGS sequence"/>
</dbReference>
<accession>A0A0C3A1F8</accession>
<evidence type="ECO:0000313" key="2">
    <source>
        <dbReference type="Proteomes" id="UP000053989"/>
    </source>
</evidence>
<dbReference type="AlphaFoldDB" id="A0A0C3A1F8"/>
<sequence length="72" mass="7974">MEPMIGLWVQPDYMCRRRSISSQPTSGPTQEICAVISSNRVSGQLQSIPPQILSHLFGSFTHQENSGHGQMC</sequence>
<proteinExistence type="predicted"/>
<organism evidence="1 2">
    <name type="scientific">Scleroderma citrinum Foug A</name>
    <dbReference type="NCBI Taxonomy" id="1036808"/>
    <lineage>
        <taxon>Eukaryota</taxon>
        <taxon>Fungi</taxon>
        <taxon>Dikarya</taxon>
        <taxon>Basidiomycota</taxon>
        <taxon>Agaricomycotina</taxon>
        <taxon>Agaricomycetes</taxon>
        <taxon>Agaricomycetidae</taxon>
        <taxon>Boletales</taxon>
        <taxon>Sclerodermatineae</taxon>
        <taxon>Sclerodermataceae</taxon>
        <taxon>Scleroderma</taxon>
    </lineage>
</organism>
<evidence type="ECO:0000313" key="1">
    <source>
        <dbReference type="EMBL" id="KIM58502.1"/>
    </source>
</evidence>
<dbReference type="EMBL" id="KN822085">
    <property type="protein sequence ID" value="KIM58502.1"/>
    <property type="molecule type" value="Genomic_DNA"/>
</dbReference>
<keyword evidence="2" id="KW-1185">Reference proteome</keyword>
<reference evidence="2" key="2">
    <citation type="submission" date="2015-01" db="EMBL/GenBank/DDBJ databases">
        <title>Evolutionary Origins and Diversification of the Mycorrhizal Mutualists.</title>
        <authorList>
            <consortium name="DOE Joint Genome Institute"/>
            <consortium name="Mycorrhizal Genomics Consortium"/>
            <person name="Kohler A."/>
            <person name="Kuo A."/>
            <person name="Nagy L.G."/>
            <person name="Floudas D."/>
            <person name="Copeland A."/>
            <person name="Barry K.W."/>
            <person name="Cichocki N."/>
            <person name="Veneault-Fourrey C."/>
            <person name="LaButti K."/>
            <person name="Lindquist E.A."/>
            <person name="Lipzen A."/>
            <person name="Lundell T."/>
            <person name="Morin E."/>
            <person name="Murat C."/>
            <person name="Riley R."/>
            <person name="Ohm R."/>
            <person name="Sun H."/>
            <person name="Tunlid A."/>
            <person name="Henrissat B."/>
            <person name="Grigoriev I.V."/>
            <person name="Hibbett D.S."/>
            <person name="Martin F."/>
        </authorList>
    </citation>
    <scope>NUCLEOTIDE SEQUENCE [LARGE SCALE GENOMIC DNA]</scope>
    <source>
        <strain evidence="2">Foug A</strain>
    </source>
</reference>
<reference evidence="1 2" key="1">
    <citation type="submission" date="2014-04" db="EMBL/GenBank/DDBJ databases">
        <authorList>
            <consortium name="DOE Joint Genome Institute"/>
            <person name="Kuo A."/>
            <person name="Kohler A."/>
            <person name="Nagy L.G."/>
            <person name="Floudas D."/>
            <person name="Copeland A."/>
            <person name="Barry K.W."/>
            <person name="Cichocki N."/>
            <person name="Veneault-Fourrey C."/>
            <person name="LaButti K."/>
            <person name="Lindquist E.A."/>
            <person name="Lipzen A."/>
            <person name="Lundell T."/>
            <person name="Morin E."/>
            <person name="Murat C."/>
            <person name="Sun H."/>
            <person name="Tunlid A."/>
            <person name="Henrissat B."/>
            <person name="Grigoriev I.V."/>
            <person name="Hibbett D.S."/>
            <person name="Martin F."/>
            <person name="Nordberg H.P."/>
            <person name="Cantor M.N."/>
            <person name="Hua S.X."/>
        </authorList>
    </citation>
    <scope>NUCLEOTIDE SEQUENCE [LARGE SCALE GENOMIC DNA]</scope>
    <source>
        <strain evidence="1 2">Foug A</strain>
    </source>
</reference>
<name>A0A0C3A1F8_9AGAM</name>
<dbReference type="InParanoid" id="A0A0C3A1F8"/>
<dbReference type="HOGENOM" id="CLU_2723701_0_0_1"/>